<dbReference type="GO" id="GO:0036149">
    <property type="term" value="P:phosphatidylinositol acyl-chain remodeling"/>
    <property type="evidence" value="ECO:0000318"/>
    <property type="project" value="GO_Central"/>
</dbReference>
<evidence type="ECO:0000313" key="6">
    <source>
        <dbReference type="EMBL" id="EEB08764.1"/>
    </source>
</evidence>
<dbReference type="SUPFAM" id="SSF69593">
    <property type="entry name" value="Glycerol-3-phosphate (1)-acyltransferase"/>
    <property type="match status" value="1"/>
</dbReference>
<dbReference type="GO" id="GO:0012505">
    <property type="term" value="C:endomembrane system"/>
    <property type="evidence" value="ECO:0000318"/>
    <property type="project" value="GO_Central"/>
</dbReference>
<dbReference type="AlphaFoldDB" id="B6K5G0"/>
<evidence type="ECO:0000256" key="4">
    <source>
        <dbReference type="SAM" id="Phobius"/>
    </source>
</evidence>
<accession>B6K5G0</accession>
<dbReference type="Proteomes" id="UP000001744">
    <property type="component" value="Unassembled WGS sequence"/>
</dbReference>
<evidence type="ECO:0000313" key="8">
    <source>
        <dbReference type="Proteomes" id="UP000001744"/>
    </source>
</evidence>
<dbReference type="GO" id="GO:0016746">
    <property type="term" value="F:acyltransferase activity"/>
    <property type="evidence" value="ECO:0000318"/>
    <property type="project" value="GO_Central"/>
</dbReference>
<keyword evidence="8" id="KW-1185">Reference proteome</keyword>
<dbReference type="VEuPathDB" id="FungiDB:SJAG_03935"/>
<comment type="similarity">
    <text evidence="1">Belongs to the 1-acyl-sn-glycerol-3-phosphate acyltransferase family.</text>
</comment>
<keyword evidence="2" id="KW-0808">Transferase</keyword>
<protein>
    <submittedName>
        <fullName evidence="6">1-acylglycerol-3-phosphate acyltransferase</fullName>
    </submittedName>
</protein>
<dbReference type="HOGENOM" id="CLU_041844_3_2_1"/>
<dbReference type="EMBL" id="KE651167">
    <property type="protein sequence ID" value="EEB08764.1"/>
    <property type="molecule type" value="Genomic_DNA"/>
</dbReference>
<dbReference type="JaponicusDB" id="SJAG_03935">
    <property type="gene designation" value="mlg1"/>
</dbReference>
<feature type="transmembrane region" description="Helical" evidence="4">
    <location>
        <begin position="329"/>
        <end position="349"/>
    </location>
</feature>
<organism evidence="6 8">
    <name type="scientific">Schizosaccharomyces japonicus (strain yFS275 / FY16936)</name>
    <name type="common">Fission yeast</name>
    <dbReference type="NCBI Taxonomy" id="402676"/>
    <lineage>
        <taxon>Eukaryota</taxon>
        <taxon>Fungi</taxon>
        <taxon>Dikarya</taxon>
        <taxon>Ascomycota</taxon>
        <taxon>Taphrinomycotina</taxon>
        <taxon>Schizosaccharomycetes</taxon>
        <taxon>Schizosaccharomycetales</taxon>
        <taxon>Schizosaccharomycetaceae</taxon>
        <taxon>Schizosaccharomyces</taxon>
    </lineage>
</organism>
<evidence type="ECO:0000256" key="2">
    <source>
        <dbReference type="ARBA" id="ARBA00022679"/>
    </source>
</evidence>
<dbReference type="GeneID" id="7051550"/>
<proteinExistence type="inferred from homology"/>
<keyword evidence="4" id="KW-0472">Membrane</keyword>
<feature type="transmembrane region" description="Helical" evidence="4">
    <location>
        <begin position="12"/>
        <end position="37"/>
    </location>
</feature>
<sequence length="387" mass="45670">MTTAKYRAKKWLVLTYMFTATICVFVTQILGLPLLLFGKNVFRKYISITKKLCGVLFASMTELFSPTPVTVYYDEELRNQFFLDRTGCLESIVPPRTVVIANHQLYSDWVYLWWMAYTSNNHGNIFIMLKDSLKWVPILGWGMQFYRFIFLSRTWQKDQKTMRQRFDKIRDPKLPATLIMFPEGTNLVENTYNRSANYAKKIGVPCPKHLMLPRVRGLFFTLQQLRDTMTYLYDYTICFEDIAPCKYAADKFPLSALFFDSVRIDRVHMYVRRFRIEDIPTDEALFTDWLYTRWLEKDKLVDEFTKTKRFPCSKPLSTTIRLKRKLEILPVYTVVIFVIAFFIHLFSGFRIPLSVYFESTLSLNHVLSNTSKIPIKTLAVTLTMIFS</sequence>
<dbReference type="InterPro" id="IPR002123">
    <property type="entry name" value="Plipid/glycerol_acylTrfase"/>
</dbReference>
<dbReference type="PANTHER" id="PTHR10983:SF16">
    <property type="entry name" value="LYSOCARDIOLIPIN ACYLTRANSFERASE 1"/>
    <property type="match status" value="1"/>
</dbReference>
<dbReference type="STRING" id="402676.B6K5G0"/>
<dbReference type="OrthoDB" id="189226at2759"/>
<dbReference type="Pfam" id="PF01553">
    <property type="entry name" value="Acyltransferase"/>
    <property type="match status" value="1"/>
</dbReference>
<evidence type="ECO:0000313" key="7">
    <source>
        <dbReference type="JaponicusDB" id="SJAG_03935"/>
    </source>
</evidence>
<dbReference type="SMART" id="SM00563">
    <property type="entry name" value="PlsC"/>
    <property type="match status" value="1"/>
</dbReference>
<keyword evidence="3 6" id="KW-0012">Acyltransferase</keyword>
<evidence type="ECO:0000259" key="5">
    <source>
        <dbReference type="SMART" id="SM00563"/>
    </source>
</evidence>
<dbReference type="PANTHER" id="PTHR10983">
    <property type="entry name" value="1-ACYLGLYCEROL-3-PHOSPHATE ACYLTRANSFERASE-RELATED"/>
    <property type="match status" value="1"/>
</dbReference>
<evidence type="ECO:0000256" key="1">
    <source>
        <dbReference type="ARBA" id="ARBA00008655"/>
    </source>
</evidence>
<dbReference type="Pfam" id="PF16076">
    <property type="entry name" value="Acyltransf_C"/>
    <property type="match status" value="1"/>
</dbReference>
<evidence type="ECO:0000256" key="3">
    <source>
        <dbReference type="ARBA" id="ARBA00023315"/>
    </source>
</evidence>
<dbReference type="CDD" id="cd07990">
    <property type="entry name" value="LPLAT_LCLAT1-like"/>
    <property type="match status" value="1"/>
</dbReference>
<gene>
    <name evidence="7" type="primary">mlg1</name>
    <name evidence="6" type="ORF">SJAG_03935</name>
</gene>
<feature type="domain" description="Phospholipid/glycerol acyltransferase" evidence="5">
    <location>
        <begin position="97"/>
        <end position="219"/>
    </location>
</feature>
<keyword evidence="4" id="KW-1133">Transmembrane helix</keyword>
<dbReference type="InterPro" id="IPR032098">
    <property type="entry name" value="Acyltransf_C"/>
</dbReference>
<dbReference type="GO" id="GO:0005783">
    <property type="term" value="C:endoplasmic reticulum"/>
    <property type="evidence" value="ECO:0000318"/>
    <property type="project" value="GO_Central"/>
</dbReference>
<dbReference type="eggNOG" id="KOG1505">
    <property type="taxonomic scope" value="Eukaryota"/>
</dbReference>
<dbReference type="OMA" id="RMVMIAN"/>
<dbReference type="RefSeq" id="XP_002175057.1">
    <property type="nucleotide sequence ID" value="XM_002175021.1"/>
</dbReference>
<name>B6K5G0_SCHJY</name>
<reference evidence="6 8" key="1">
    <citation type="journal article" date="2011" name="Science">
        <title>Comparative functional genomics of the fission yeasts.</title>
        <authorList>
            <person name="Rhind N."/>
            <person name="Chen Z."/>
            <person name="Yassour M."/>
            <person name="Thompson D.A."/>
            <person name="Haas B.J."/>
            <person name="Habib N."/>
            <person name="Wapinski I."/>
            <person name="Roy S."/>
            <person name="Lin M.F."/>
            <person name="Heiman D.I."/>
            <person name="Young S.K."/>
            <person name="Furuya K."/>
            <person name="Guo Y."/>
            <person name="Pidoux A."/>
            <person name="Chen H.M."/>
            <person name="Robbertse B."/>
            <person name="Goldberg J.M."/>
            <person name="Aoki K."/>
            <person name="Bayne E.H."/>
            <person name="Berlin A.M."/>
            <person name="Desjardins C.A."/>
            <person name="Dobbs E."/>
            <person name="Dukaj L."/>
            <person name="Fan L."/>
            <person name="FitzGerald M.G."/>
            <person name="French C."/>
            <person name="Gujja S."/>
            <person name="Hansen K."/>
            <person name="Keifenheim D."/>
            <person name="Levin J.Z."/>
            <person name="Mosher R.A."/>
            <person name="Mueller C.A."/>
            <person name="Pfiffner J."/>
            <person name="Priest M."/>
            <person name="Russ C."/>
            <person name="Smialowska A."/>
            <person name="Swoboda P."/>
            <person name="Sykes S.M."/>
            <person name="Vaughn M."/>
            <person name="Vengrova S."/>
            <person name="Yoder R."/>
            <person name="Zeng Q."/>
            <person name="Allshire R."/>
            <person name="Baulcombe D."/>
            <person name="Birren B.W."/>
            <person name="Brown W."/>
            <person name="Ekwall K."/>
            <person name="Kellis M."/>
            <person name="Leatherwood J."/>
            <person name="Levin H."/>
            <person name="Margalit H."/>
            <person name="Martienssen R."/>
            <person name="Nieduszynski C.A."/>
            <person name="Spatafora J.W."/>
            <person name="Friedman N."/>
            <person name="Dalgaard J.Z."/>
            <person name="Baumann P."/>
            <person name="Niki H."/>
            <person name="Regev A."/>
            <person name="Nusbaum C."/>
        </authorList>
    </citation>
    <scope>NUCLEOTIDE SEQUENCE [LARGE SCALE GENOMIC DNA]</scope>
    <source>
        <strain evidence="8">yFS275 / FY16936</strain>
    </source>
</reference>
<keyword evidence="4" id="KW-0812">Transmembrane</keyword>